<dbReference type="EMBL" id="CABIJS010000111">
    <property type="protein sequence ID" value="VUZ43241.1"/>
    <property type="molecule type" value="Genomic_DNA"/>
</dbReference>
<accession>A0A564Y7K7</accession>
<protein>
    <submittedName>
        <fullName evidence="1">Uncharacterized protein</fullName>
    </submittedName>
</protein>
<feature type="non-terminal residue" evidence="1">
    <location>
        <position position="1"/>
    </location>
</feature>
<sequence>FGELEATDIPQQDSNFHHVFPISNIFVNINISASNRDQIKCFSVQIGRNKLFKSFSLNIPCKVDGDFMLAKSVLLLSSKLTSPSSTEYPVQSGFIKQLLGSPSEEVIILGAFDGTVYAFPLEEGTRWRPIFNFPSPQSVSHFSLMYHIPSLENENINGDIEECLFGITDDGLVAACYSIPNQGRHLAFYRIPSLDPIKRRSFTCTSQGSWLHILSSDGFLLSFVFAHVDGRLICTPATYPQKPSFRHIDPHTGSTYKPKGHSEVGTINFNIKSSSEEFDVALKWRSLNIKDLITLPGGQIGAVNQDTGNHLPLTDYISRYESPAVANKASSKCISRLRSEVIFSRLQRTVVDNIFLRLPSDQTLLRTTVRLKSLQDLPGYCEFHTDKDSSNLAMIVQINLPLSDDAEIDYSEWMDFEEIPLSQLLRLTLKENPKSLADEMRRLRESLRIVVEVRPVTNPSNLSHSYTERWINSNSVNDTYRKIIYHLPETFFRWESDNNNMEISVYLELDCCSTGFIISSPLRCKLHHRVTTAIDLLRFHEISSISLPYSLPVRLSSNMLSKFEELLRSYDFPIEEGRRRLTFQYLASSSPVGFEVCLDVEKSGFKISSSDLSVLIQLYEAFQHHIKQFFDQQFDSVTVDNLRREYALLESMEVHLSRRQTMNDIQSCLDVFGFLRNCNSFTLFSSLQNANKIT</sequence>
<gene>
    <name evidence="1" type="ORF">WMSIL1_LOCUS3704</name>
</gene>
<dbReference type="AlphaFoldDB" id="A0A564Y7K7"/>
<evidence type="ECO:0000313" key="2">
    <source>
        <dbReference type="Proteomes" id="UP000321570"/>
    </source>
</evidence>
<proteinExistence type="predicted"/>
<reference evidence="1 2" key="1">
    <citation type="submission" date="2019-07" db="EMBL/GenBank/DDBJ databases">
        <authorList>
            <person name="Jastrzebski P J."/>
            <person name="Paukszto L."/>
            <person name="Jastrzebski P J."/>
        </authorList>
    </citation>
    <scope>NUCLEOTIDE SEQUENCE [LARGE SCALE GENOMIC DNA]</scope>
    <source>
        <strain evidence="1 2">WMS-il1</strain>
    </source>
</reference>
<organism evidence="1 2">
    <name type="scientific">Hymenolepis diminuta</name>
    <name type="common">Rat tapeworm</name>
    <dbReference type="NCBI Taxonomy" id="6216"/>
    <lineage>
        <taxon>Eukaryota</taxon>
        <taxon>Metazoa</taxon>
        <taxon>Spiralia</taxon>
        <taxon>Lophotrochozoa</taxon>
        <taxon>Platyhelminthes</taxon>
        <taxon>Cestoda</taxon>
        <taxon>Eucestoda</taxon>
        <taxon>Cyclophyllidea</taxon>
        <taxon>Hymenolepididae</taxon>
        <taxon>Hymenolepis</taxon>
    </lineage>
</organism>
<keyword evidence="2" id="KW-1185">Reference proteome</keyword>
<evidence type="ECO:0000313" key="1">
    <source>
        <dbReference type="EMBL" id="VUZ43241.1"/>
    </source>
</evidence>
<name>A0A564Y7K7_HYMDI</name>
<dbReference type="Proteomes" id="UP000321570">
    <property type="component" value="Unassembled WGS sequence"/>
</dbReference>